<dbReference type="GeneID" id="7048144"/>
<protein>
    <submittedName>
        <fullName evidence="2">Uncharacterized protein</fullName>
    </submittedName>
</protein>
<gene>
    <name evidence="2" type="ORF">SJAG_01396</name>
</gene>
<organism evidence="2 3">
    <name type="scientific">Schizosaccharomyces japonicus (strain yFS275 / FY16936)</name>
    <name type="common">Fission yeast</name>
    <dbReference type="NCBI Taxonomy" id="402676"/>
    <lineage>
        <taxon>Eukaryota</taxon>
        <taxon>Fungi</taxon>
        <taxon>Dikarya</taxon>
        <taxon>Ascomycota</taxon>
        <taxon>Taphrinomycotina</taxon>
        <taxon>Schizosaccharomycetes</taxon>
        <taxon>Schizosaccharomycetales</taxon>
        <taxon>Schizosaccharomycetaceae</taxon>
        <taxon>Schizosaccharomyces</taxon>
    </lineage>
</organism>
<evidence type="ECO:0000256" key="1">
    <source>
        <dbReference type="SAM" id="MobiDB-lite"/>
    </source>
</evidence>
<evidence type="ECO:0000313" key="2">
    <source>
        <dbReference type="EMBL" id="EEB06352.2"/>
    </source>
</evidence>
<reference evidence="2 3" key="1">
    <citation type="journal article" date="2011" name="Science">
        <title>Comparative functional genomics of the fission yeasts.</title>
        <authorList>
            <person name="Rhind N."/>
            <person name="Chen Z."/>
            <person name="Yassour M."/>
            <person name="Thompson D.A."/>
            <person name="Haas B.J."/>
            <person name="Habib N."/>
            <person name="Wapinski I."/>
            <person name="Roy S."/>
            <person name="Lin M.F."/>
            <person name="Heiman D.I."/>
            <person name="Young S.K."/>
            <person name="Furuya K."/>
            <person name="Guo Y."/>
            <person name="Pidoux A."/>
            <person name="Chen H.M."/>
            <person name="Robbertse B."/>
            <person name="Goldberg J.M."/>
            <person name="Aoki K."/>
            <person name="Bayne E.H."/>
            <person name="Berlin A.M."/>
            <person name="Desjardins C.A."/>
            <person name="Dobbs E."/>
            <person name="Dukaj L."/>
            <person name="Fan L."/>
            <person name="FitzGerald M.G."/>
            <person name="French C."/>
            <person name="Gujja S."/>
            <person name="Hansen K."/>
            <person name="Keifenheim D."/>
            <person name="Levin J.Z."/>
            <person name="Mosher R.A."/>
            <person name="Mueller C.A."/>
            <person name="Pfiffner J."/>
            <person name="Priest M."/>
            <person name="Russ C."/>
            <person name="Smialowska A."/>
            <person name="Swoboda P."/>
            <person name="Sykes S.M."/>
            <person name="Vaughn M."/>
            <person name="Vengrova S."/>
            <person name="Yoder R."/>
            <person name="Zeng Q."/>
            <person name="Allshire R."/>
            <person name="Baulcombe D."/>
            <person name="Birren B.W."/>
            <person name="Brown W."/>
            <person name="Ekwall K."/>
            <person name="Kellis M."/>
            <person name="Leatherwood J."/>
            <person name="Levin H."/>
            <person name="Margalit H."/>
            <person name="Martienssen R."/>
            <person name="Nieduszynski C.A."/>
            <person name="Spatafora J.W."/>
            <person name="Friedman N."/>
            <person name="Dalgaard J.Z."/>
            <person name="Baumann P."/>
            <person name="Niki H."/>
            <person name="Regev A."/>
            <person name="Nusbaum C."/>
        </authorList>
    </citation>
    <scope>NUCLEOTIDE SEQUENCE [LARGE SCALE GENOMIC DNA]</scope>
    <source>
        <strain evidence="3">yFS275 / FY16936</strain>
    </source>
</reference>
<evidence type="ECO:0000313" key="3">
    <source>
        <dbReference type="Proteomes" id="UP000001744"/>
    </source>
</evidence>
<accession>B6JXT4</accession>
<dbReference type="AlphaFoldDB" id="B6JXT4"/>
<dbReference type="HOGENOM" id="CLU_1185615_0_0_1"/>
<proteinExistence type="predicted"/>
<feature type="region of interest" description="Disordered" evidence="1">
    <location>
        <begin position="208"/>
        <end position="234"/>
    </location>
</feature>
<keyword evidence="3" id="KW-1185">Reference proteome</keyword>
<dbReference type="JaponicusDB" id="SJAG_01396"/>
<sequence>MNIIACSAGRIDISWLKSLEHERVFPALAAEALSPAKRLAEKKKATRRRETRRVQSSPAVVERCVRVDTNGVVSVICGRAYDDECGDVGDVGDDFGGIGDLFGLQRLRARLRSDGVVRDVGVMARGRLRRSPRAGVDLDTDAGLRARFGVESGRARALAGVVDADVTVQCVVLCLLDWATAVLQMWGARKTLAHGVMQQEERNAKLGWCRDRREAEEEQGEEAAEGGSRGGGGR</sequence>
<name>B6JXT4_SCHJY</name>
<dbReference type="VEuPathDB" id="FungiDB:SJAG_01396"/>
<dbReference type="Proteomes" id="UP000001744">
    <property type="component" value="Unassembled WGS sequence"/>
</dbReference>
<dbReference type="RefSeq" id="XP_002172645.2">
    <property type="nucleotide sequence ID" value="XM_002172609.2"/>
</dbReference>
<dbReference type="EMBL" id="KE651168">
    <property type="protein sequence ID" value="EEB06352.2"/>
    <property type="molecule type" value="Genomic_DNA"/>
</dbReference>